<dbReference type="AlphaFoldDB" id="A0A1N6ZKT8"/>
<proteinExistence type="predicted"/>
<protein>
    <submittedName>
        <fullName evidence="1">Uncharacterized protein</fullName>
    </submittedName>
</protein>
<dbReference type="OrthoDB" id="10005602at2"/>
<dbReference type="RefSeq" id="WP_149766755.1">
    <property type="nucleotide sequence ID" value="NZ_FTMK01000036.1"/>
</dbReference>
<organism evidence="1 2">
    <name type="scientific">Paracoccus thiocyanatus</name>
    <dbReference type="NCBI Taxonomy" id="34006"/>
    <lineage>
        <taxon>Bacteria</taxon>
        <taxon>Pseudomonadati</taxon>
        <taxon>Pseudomonadota</taxon>
        <taxon>Alphaproteobacteria</taxon>
        <taxon>Rhodobacterales</taxon>
        <taxon>Paracoccaceae</taxon>
        <taxon>Paracoccus</taxon>
    </lineage>
</organism>
<reference evidence="1 2" key="1">
    <citation type="submission" date="2017-01" db="EMBL/GenBank/DDBJ databases">
        <authorList>
            <person name="Varghese N."/>
            <person name="Submissions S."/>
        </authorList>
    </citation>
    <scope>NUCLEOTIDE SEQUENCE [LARGE SCALE GENOMIC DNA]</scope>
    <source>
        <strain evidence="1 2">ATCC 700171</strain>
    </source>
</reference>
<gene>
    <name evidence="1" type="ORF">SAMN05421641_1362</name>
</gene>
<sequence length="199" mass="22028">MIAVTSCGIAARPAAASVSWERAEGRVNHMYTIGKRENANPGVLLAMRKAFQEGDDEKMVKSIQKIGELIFNEDSRFSDLEFNAVEHDIPSNSLILSVVYDPADNAKFVRMNNIYALNISKFGLQNVISHVEFFRGDGRIARSFLKVAEADGFHMSRQELPEGGEFFVGIFVPANGATIYIICDEVEKVSDSGVATYRI</sequence>
<accession>A0A1N6ZKT8</accession>
<dbReference type="EMBL" id="FTMK01000036">
    <property type="protein sequence ID" value="SIR27480.1"/>
    <property type="molecule type" value="Genomic_DNA"/>
</dbReference>
<dbReference type="Proteomes" id="UP000323956">
    <property type="component" value="Unassembled WGS sequence"/>
</dbReference>
<name>A0A1N6ZKT8_9RHOB</name>
<evidence type="ECO:0000313" key="1">
    <source>
        <dbReference type="EMBL" id="SIR27480.1"/>
    </source>
</evidence>
<evidence type="ECO:0000313" key="2">
    <source>
        <dbReference type="Proteomes" id="UP000323956"/>
    </source>
</evidence>